<sequence length="143" mass="15788">MTLQNQITPFSPHSFLNPEGWVPAKGYANGMLAEGKVVYTGGLVGWNAQQQFEHEDLVGQFEQTLRNIVAVLETAGARPEHLVRLTWYITGKAEYLSSLKEIGAAYRRVLGRHFPAMAVVQVVALMEDAAKVEIEATAVIPHE</sequence>
<dbReference type="Pfam" id="PF01042">
    <property type="entry name" value="Ribonuc_L-PSP"/>
    <property type="match status" value="1"/>
</dbReference>
<dbReference type="InterPro" id="IPR006175">
    <property type="entry name" value="YjgF/YER057c/UK114"/>
</dbReference>
<name>A0ABV7IGM1_9RHOB</name>
<dbReference type="PANTHER" id="PTHR43857">
    <property type="entry name" value="BLR7761 PROTEIN"/>
    <property type="match status" value="1"/>
</dbReference>
<dbReference type="InterPro" id="IPR035959">
    <property type="entry name" value="RutC-like_sf"/>
</dbReference>
<keyword evidence="1" id="KW-0378">Hydrolase</keyword>
<protein>
    <submittedName>
        <fullName evidence="1">RidA family protein</fullName>
        <ecNumber evidence="1">3.5.-.-</ecNumber>
    </submittedName>
</protein>
<dbReference type="EC" id="3.5.-.-" evidence="1"/>
<gene>
    <name evidence="1" type="ORF">ACFOD7_06875</name>
</gene>
<dbReference type="SUPFAM" id="SSF55298">
    <property type="entry name" value="YjgF-like"/>
    <property type="match status" value="1"/>
</dbReference>
<proteinExistence type="predicted"/>
<dbReference type="Gene3D" id="3.30.1330.40">
    <property type="entry name" value="RutC-like"/>
    <property type="match status" value="1"/>
</dbReference>
<evidence type="ECO:0000313" key="2">
    <source>
        <dbReference type="Proteomes" id="UP001595557"/>
    </source>
</evidence>
<dbReference type="Proteomes" id="UP001595557">
    <property type="component" value="Unassembled WGS sequence"/>
</dbReference>
<dbReference type="PANTHER" id="PTHR43857:SF1">
    <property type="entry name" value="YJGH FAMILY PROTEIN"/>
    <property type="match status" value="1"/>
</dbReference>
<evidence type="ECO:0000313" key="1">
    <source>
        <dbReference type="EMBL" id="MFC3167767.1"/>
    </source>
</evidence>
<dbReference type="RefSeq" id="WP_207470585.1">
    <property type="nucleotide sequence ID" value="NZ_JAFNAW010000047.1"/>
</dbReference>
<organism evidence="1 2">
    <name type="scientific">Paracoccus fontiphilus</name>
    <dbReference type="NCBI Taxonomy" id="1815556"/>
    <lineage>
        <taxon>Bacteria</taxon>
        <taxon>Pseudomonadati</taxon>
        <taxon>Pseudomonadota</taxon>
        <taxon>Alphaproteobacteria</taxon>
        <taxon>Rhodobacterales</taxon>
        <taxon>Paracoccaceae</taxon>
        <taxon>Paracoccus</taxon>
    </lineage>
</organism>
<reference evidence="2" key="1">
    <citation type="journal article" date="2019" name="Int. J. Syst. Evol. Microbiol.">
        <title>The Global Catalogue of Microorganisms (GCM) 10K type strain sequencing project: providing services to taxonomists for standard genome sequencing and annotation.</title>
        <authorList>
            <consortium name="The Broad Institute Genomics Platform"/>
            <consortium name="The Broad Institute Genome Sequencing Center for Infectious Disease"/>
            <person name="Wu L."/>
            <person name="Ma J."/>
        </authorList>
    </citation>
    <scope>NUCLEOTIDE SEQUENCE [LARGE SCALE GENOMIC DNA]</scope>
    <source>
        <strain evidence="2">KCTC 52239</strain>
    </source>
</reference>
<comment type="caution">
    <text evidence="1">The sequence shown here is derived from an EMBL/GenBank/DDBJ whole genome shotgun (WGS) entry which is preliminary data.</text>
</comment>
<dbReference type="EMBL" id="JBHRTE010000030">
    <property type="protein sequence ID" value="MFC3167767.1"/>
    <property type="molecule type" value="Genomic_DNA"/>
</dbReference>
<keyword evidence="2" id="KW-1185">Reference proteome</keyword>
<dbReference type="CDD" id="cd00448">
    <property type="entry name" value="YjgF_YER057c_UK114_family"/>
    <property type="match status" value="1"/>
</dbReference>
<accession>A0ABV7IGM1</accession>
<dbReference type="GO" id="GO:0016787">
    <property type="term" value="F:hydrolase activity"/>
    <property type="evidence" value="ECO:0007669"/>
    <property type="project" value="UniProtKB-KW"/>
</dbReference>